<keyword evidence="3 13" id="KW-0808">Transferase</keyword>
<evidence type="ECO:0000313" key="13">
    <source>
        <dbReference type="EMBL" id="ELP89756.1"/>
    </source>
</evidence>
<dbReference type="Gene3D" id="2.60.200.20">
    <property type="match status" value="1"/>
</dbReference>
<evidence type="ECO:0000256" key="8">
    <source>
        <dbReference type="ARBA" id="ARBA00048679"/>
    </source>
</evidence>
<dbReference type="InterPro" id="IPR011009">
    <property type="entry name" value="Kinase-like_dom_sf"/>
</dbReference>
<dbReference type="InterPro" id="IPR008984">
    <property type="entry name" value="SMAD_FHA_dom_sf"/>
</dbReference>
<keyword evidence="2 10" id="KW-0723">Serine/threonine-protein kinase</keyword>
<dbReference type="PANTHER" id="PTHR24346:SF82">
    <property type="entry name" value="KP78A-RELATED"/>
    <property type="match status" value="1"/>
</dbReference>
<dbReference type="PROSITE" id="PS50006">
    <property type="entry name" value="FHA_DOMAIN"/>
    <property type="match status" value="1"/>
</dbReference>
<accession>A0A0A1U992</accession>
<dbReference type="InterPro" id="IPR000719">
    <property type="entry name" value="Prot_kinase_dom"/>
</dbReference>
<evidence type="ECO:0000313" key="14">
    <source>
        <dbReference type="Proteomes" id="UP000014680"/>
    </source>
</evidence>
<dbReference type="SMART" id="SM00220">
    <property type="entry name" value="S_TKc"/>
    <property type="match status" value="1"/>
</dbReference>
<gene>
    <name evidence="13" type="ORF">EIN_424380</name>
</gene>
<feature type="binding site" evidence="9">
    <location>
        <position position="151"/>
    </location>
    <ligand>
        <name>ATP</name>
        <dbReference type="ChEBI" id="CHEBI:30616"/>
    </ligand>
</feature>
<evidence type="ECO:0000259" key="12">
    <source>
        <dbReference type="PROSITE" id="PS50011"/>
    </source>
</evidence>
<dbReference type="SUPFAM" id="SSF49879">
    <property type="entry name" value="SMAD/FHA domain"/>
    <property type="match status" value="1"/>
</dbReference>
<evidence type="ECO:0000259" key="11">
    <source>
        <dbReference type="PROSITE" id="PS50006"/>
    </source>
</evidence>
<evidence type="ECO:0000256" key="7">
    <source>
        <dbReference type="ARBA" id="ARBA00047899"/>
    </source>
</evidence>
<dbReference type="InterPro" id="IPR008271">
    <property type="entry name" value="Ser/Thr_kinase_AS"/>
</dbReference>
<dbReference type="PANTHER" id="PTHR24346">
    <property type="entry name" value="MAP/MICROTUBULE AFFINITY-REGULATING KINASE"/>
    <property type="match status" value="1"/>
</dbReference>
<evidence type="ECO:0000256" key="3">
    <source>
        <dbReference type="ARBA" id="ARBA00022679"/>
    </source>
</evidence>
<proteinExistence type="inferred from homology"/>
<dbReference type="EMBL" id="KB206573">
    <property type="protein sequence ID" value="ELP89756.1"/>
    <property type="molecule type" value="Genomic_DNA"/>
</dbReference>
<dbReference type="RefSeq" id="XP_004256527.1">
    <property type="nucleotide sequence ID" value="XM_004256479.1"/>
</dbReference>
<feature type="domain" description="Protein kinase" evidence="12">
    <location>
        <begin position="122"/>
        <end position="381"/>
    </location>
</feature>
<dbReference type="InterPro" id="IPR017441">
    <property type="entry name" value="Protein_kinase_ATP_BS"/>
</dbReference>
<evidence type="ECO:0000256" key="6">
    <source>
        <dbReference type="ARBA" id="ARBA00022840"/>
    </source>
</evidence>
<evidence type="ECO:0000256" key="4">
    <source>
        <dbReference type="ARBA" id="ARBA00022741"/>
    </source>
</evidence>
<sequence>MSQHPWGKLISTTPNGVDVILTSPDTLLGRTTLGTKYDEPRISRQHFHIKKTIMSDSTVVIIRPETTIGTYIDHTVVEPGDEVVLLPYTEVTLLHPMDKHALSYCFISTADSELDRLFLDKYKPLKFLGKGSYATVREVEEVSTSSHLAVKIVSRPEENNTFLKREEQILETLEHPNLVQCHEVLYTKSRVFFVMELVTGGDLFSYLFGDNGVGKVSESQAREVISQLLSAVKYLHAKKICHRDIKLENVLLCEKNAIQTVKLTDFGLSRVVDITQKAQTKVGSLAYCAPEILRAEVAEYDGMKVDIWSLGVVFYLLVTGEYPFGDDTLNDLPSNIVHGTFVDESLTNKMSEEFNDLIHNMLVIDPETRFNAEQCLLHEFFGTKHPSQLEE</sequence>
<keyword evidence="4 9" id="KW-0547">Nucleotide-binding</keyword>
<protein>
    <recommendedName>
        <fullName evidence="1">non-specific serine/threonine protein kinase</fullName>
        <ecNumber evidence="1">2.7.11.1</ecNumber>
    </recommendedName>
</protein>
<dbReference type="PROSITE" id="PS00108">
    <property type="entry name" value="PROTEIN_KINASE_ST"/>
    <property type="match status" value="1"/>
</dbReference>
<dbReference type="SUPFAM" id="SSF56112">
    <property type="entry name" value="Protein kinase-like (PK-like)"/>
    <property type="match status" value="1"/>
</dbReference>
<keyword evidence="6 9" id="KW-0067">ATP-binding</keyword>
<dbReference type="EC" id="2.7.11.1" evidence="1"/>
<comment type="catalytic activity">
    <reaction evidence="7">
        <text>L-threonyl-[protein] + ATP = O-phospho-L-threonyl-[protein] + ADP + H(+)</text>
        <dbReference type="Rhea" id="RHEA:46608"/>
        <dbReference type="Rhea" id="RHEA-COMP:11060"/>
        <dbReference type="Rhea" id="RHEA-COMP:11605"/>
        <dbReference type="ChEBI" id="CHEBI:15378"/>
        <dbReference type="ChEBI" id="CHEBI:30013"/>
        <dbReference type="ChEBI" id="CHEBI:30616"/>
        <dbReference type="ChEBI" id="CHEBI:61977"/>
        <dbReference type="ChEBI" id="CHEBI:456216"/>
        <dbReference type="EC" id="2.7.11.1"/>
    </reaction>
</comment>
<name>A0A0A1U992_ENTIV</name>
<dbReference type="PROSITE" id="PS00107">
    <property type="entry name" value="PROTEIN_KINASE_ATP"/>
    <property type="match status" value="1"/>
</dbReference>
<dbReference type="InterPro" id="IPR000253">
    <property type="entry name" value="FHA_dom"/>
</dbReference>
<organism evidence="13 14">
    <name type="scientific">Entamoeba invadens IP1</name>
    <dbReference type="NCBI Taxonomy" id="370355"/>
    <lineage>
        <taxon>Eukaryota</taxon>
        <taxon>Amoebozoa</taxon>
        <taxon>Evosea</taxon>
        <taxon>Archamoebae</taxon>
        <taxon>Mastigamoebida</taxon>
        <taxon>Entamoebidae</taxon>
        <taxon>Entamoeba</taxon>
    </lineage>
</organism>
<dbReference type="PROSITE" id="PS50011">
    <property type="entry name" value="PROTEIN_KINASE_DOM"/>
    <property type="match status" value="1"/>
</dbReference>
<evidence type="ECO:0000256" key="2">
    <source>
        <dbReference type="ARBA" id="ARBA00022527"/>
    </source>
</evidence>
<reference evidence="13 14" key="1">
    <citation type="submission" date="2012-10" db="EMBL/GenBank/DDBJ databases">
        <authorList>
            <person name="Zafar N."/>
            <person name="Inman J."/>
            <person name="Hall N."/>
            <person name="Lorenzi H."/>
            <person name="Caler E."/>
        </authorList>
    </citation>
    <scope>NUCLEOTIDE SEQUENCE [LARGE SCALE GENOMIC DNA]</scope>
    <source>
        <strain evidence="13 14">IP1</strain>
    </source>
</reference>
<dbReference type="GO" id="GO:0035556">
    <property type="term" value="P:intracellular signal transduction"/>
    <property type="evidence" value="ECO:0007669"/>
    <property type="project" value="TreeGrafter"/>
</dbReference>
<evidence type="ECO:0000256" key="5">
    <source>
        <dbReference type="ARBA" id="ARBA00022777"/>
    </source>
</evidence>
<dbReference type="KEGG" id="eiv:EIN_424380"/>
<dbReference type="GO" id="GO:0005524">
    <property type="term" value="F:ATP binding"/>
    <property type="evidence" value="ECO:0007669"/>
    <property type="project" value="UniProtKB-UniRule"/>
</dbReference>
<keyword evidence="5 13" id="KW-0418">Kinase</keyword>
<dbReference type="Pfam" id="PF00069">
    <property type="entry name" value="Pkinase"/>
    <property type="match status" value="1"/>
</dbReference>
<evidence type="ECO:0000256" key="1">
    <source>
        <dbReference type="ARBA" id="ARBA00012513"/>
    </source>
</evidence>
<feature type="domain" description="FHA" evidence="11">
    <location>
        <begin position="8"/>
        <end position="77"/>
    </location>
</feature>
<evidence type="ECO:0000256" key="9">
    <source>
        <dbReference type="PROSITE-ProRule" id="PRU10141"/>
    </source>
</evidence>
<dbReference type="GO" id="GO:0004674">
    <property type="term" value="F:protein serine/threonine kinase activity"/>
    <property type="evidence" value="ECO:0007669"/>
    <property type="project" value="UniProtKB-KW"/>
</dbReference>
<evidence type="ECO:0000256" key="10">
    <source>
        <dbReference type="RuleBase" id="RU000304"/>
    </source>
</evidence>
<dbReference type="FunFam" id="1.10.510.10:FF:000571">
    <property type="entry name" value="Maternal embryonic leucine zipper kinase"/>
    <property type="match status" value="1"/>
</dbReference>
<dbReference type="GO" id="GO:0106310">
    <property type="term" value="F:protein serine kinase activity"/>
    <property type="evidence" value="ECO:0007669"/>
    <property type="project" value="RHEA"/>
</dbReference>
<dbReference type="GO" id="GO:0005737">
    <property type="term" value="C:cytoplasm"/>
    <property type="evidence" value="ECO:0007669"/>
    <property type="project" value="TreeGrafter"/>
</dbReference>
<comment type="catalytic activity">
    <reaction evidence="8">
        <text>L-seryl-[protein] + ATP = O-phospho-L-seryl-[protein] + ADP + H(+)</text>
        <dbReference type="Rhea" id="RHEA:17989"/>
        <dbReference type="Rhea" id="RHEA-COMP:9863"/>
        <dbReference type="Rhea" id="RHEA-COMP:11604"/>
        <dbReference type="ChEBI" id="CHEBI:15378"/>
        <dbReference type="ChEBI" id="CHEBI:29999"/>
        <dbReference type="ChEBI" id="CHEBI:30616"/>
        <dbReference type="ChEBI" id="CHEBI:83421"/>
        <dbReference type="ChEBI" id="CHEBI:456216"/>
        <dbReference type="EC" id="2.7.11.1"/>
    </reaction>
</comment>
<dbReference type="OrthoDB" id="27656at2759"/>
<dbReference type="OMA" id="IFADAHM"/>
<dbReference type="VEuPathDB" id="AmoebaDB:EIN_424380"/>
<dbReference type="AlphaFoldDB" id="A0A0A1U992"/>
<dbReference type="GeneID" id="14888754"/>
<comment type="similarity">
    <text evidence="10">Belongs to the protein kinase superfamily.</text>
</comment>
<dbReference type="Gene3D" id="1.10.510.10">
    <property type="entry name" value="Transferase(Phosphotransferase) domain 1"/>
    <property type="match status" value="1"/>
</dbReference>
<keyword evidence="14" id="KW-1185">Reference proteome</keyword>
<dbReference type="Proteomes" id="UP000014680">
    <property type="component" value="Unassembled WGS sequence"/>
</dbReference>